<reference evidence="2" key="1">
    <citation type="journal article" date="2008" name="Nat. Genet.">
        <title>The Pristionchus pacificus genome provides a unique perspective on nematode lifestyle and parasitism.</title>
        <authorList>
            <person name="Dieterich C."/>
            <person name="Clifton S.W."/>
            <person name="Schuster L.N."/>
            <person name="Chinwalla A."/>
            <person name="Delehaunty K."/>
            <person name="Dinkelacker I."/>
            <person name="Fulton L."/>
            <person name="Fulton R."/>
            <person name="Godfrey J."/>
            <person name="Minx P."/>
            <person name="Mitreva M."/>
            <person name="Roeseler W."/>
            <person name="Tian H."/>
            <person name="Witte H."/>
            <person name="Yang S.P."/>
            <person name="Wilson R.K."/>
            <person name="Sommer R.J."/>
        </authorList>
    </citation>
    <scope>NUCLEOTIDE SEQUENCE [LARGE SCALE GENOMIC DNA]</scope>
    <source>
        <strain evidence="2">PS312</strain>
    </source>
</reference>
<gene>
    <name evidence="1" type="primary">WBGene00276676</name>
</gene>
<dbReference type="Proteomes" id="UP000005239">
    <property type="component" value="Unassembled WGS sequence"/>
</dbReference>
<evidence type="ECO:0000313" key="2">
    <source>
        <dbReference type="Proteomes" id="UP000005239"/>
    </source>
</evidence>
<keyword evidence="2" id="KW-1185">Reference proteome</keyword>
<dbReference type="AlphaFoldDB" id="A0A2A6CFU6"/>
<dbReference type="EnsemblMetazoa" id="PPA38307.1">
    <property type="protein sequence ID" value="PPA38307.1"/>
    <property type="gene ID" value="WBGene00276676"/>
</dbReference>
<proteinExistence type="predicted"/>
<name>A0A2A6CFU6_PRIPA</name>
<sequence length="183" mass="20107">MDVDGWTGGVDRVDGLIIRSMVATLMEAVLRHRVNLVSILVKFAMRRTGLSCSPVDPSVESILFSNCCCSSSLCASSSIDSIVSLIEATISLPELEIVDDNSTNSQCTSYCSLQKNRLFDELESGQQRCWFPLPNYRDEPRVDAVHELLLCQQLVDPASLVDVILSINDWKTAVESMDGTDGT</sequence>
<accession>A0A2A6CFU6</accession>
<reference evidence="1" key="2">
    <citation type="submission" date="2022-06" db="UniProtKB">
        <authorList>
            <consortium name="EnsemblMetazoa"/>
        </authorList>
    </citation>
    <scope>IDENTIFICATION</scope>
    <source>
        <strain evidence="1">PS312</strain>
    </source>
</reference>
<organism evidence="1 2">
    <name type="scientific">Pristionchus pacificus</name>
    <name type="common">Parasitic nematode worm</name>
    <dbReference type="NCBI Taxonomy" id="54126"/>
    <lineage>
        <taxon>Eukaryota</taxon>
        <taxon>Metazoa</taxon>
        <taxon>Ecdysozoa</taxon>
        <taxon>Nematoda</taxon>
        <taxon>Chromadorea</taxon>
        <taxon>Rhabditida</taxon>
        <taxon>Rhabditina</taxon>
        <taxon>Diplogasteromorpha</taxon>
        <taxon>Diplogasteroidea</taxon>
        <taxon>Neodiplogasteridae</taxon>
        <taxon>Pristionchus</taxon>
    </lineage>
</organism>
<accession>A0A8R1UQZ5</accession>
<evidence type="ECO:0000313" key="1">
    <source>
        <dbReference type="EnsemblMetazoa" id="PPA38307.1"/>
    </source>
</evidence>
<protein>
    <submittedName>
        <fullName evidence="1">Uncharacterized protein</fullName>
    </submittedName>
</protein>